<organism evidence="2 3">
    <name type="scientific">Teladorsagia circumcincta</name>
    <name type="common">Brown stomach worm</name>
    <name type="synonym">Ostertagia circumcincta</name>
    <dbReference type="NCBI Taxonomy" id="45464"/>
    <lineage>
        <taxon>Eukaryota</taxon>
        <taxon>Metazoa</taxon>
        <taxon>Ecdysozoa</taxon>
        <taxon>Nematoda</taxon>
        <taxon>Chromadorea</taxon>
        <taxon>Rhabditida</taxon>
        <taxon>Rhabditina</taxon>
        <taxon>Rhabditomorpha</taxon>
        <taxon>Strongyloidea</taxon>
        <taxon>Trichostrongylidae</taxon>
        <taxon>Teladorsagia</taxon>
    </lineage>
</organism>
<protein>
    <submittedName>
        <fullName evidence="2">Uncharacterized protein</fullName>
    </submittedName>
</protein>
<dbReference type="Proteomes" id="UP000230423">
    <property type="component" value="Unassembled WGS sequence"/>
</dbReference>
<reference evidence="2 3" key="1">
    <citation type="submission" date="2015-09" db="EMBL/GenBank/DDBJ databases">
        <title>Draft genome of the parasitic nematode Teladorsagia circumcincta isolate WARC Sus (inbred).</title>
        <authorList>
            <person name="Mitreva M."/>
        </authorList>
    </citation>
    <scope>NUCLEOTIDE SEQUENCE [LARGE SCALE GENOMIC DNA]</scope>
    <source>
        <strain evidence="2 3">S</strain>
    </source>
</reference>
<name>A0A2G9UXB6_TELCI</name>
<accession>A0A2G9UXB6</accession>
<sequence>MTFPISAAMNRLEYLLSSEKVAQEQAEKCSAATADAPPRSLALPSGIGRI</sequence>
<dbReference type="AlphaFoldDB" id="A0A2G9UXB6"/>
<keyword evidence="3" id="KW-1185">Reference proteome</keyword>
<dbReference type="EMBL" id="KZ345206">
    <property type="protein sequence ID" value="PIO74887.1"/>
    <property type="molecule type" value="Genomic_DNA"/>
</dbReference>
<proteinExistence type="predicted"/>
<evidence type="ECO:0000256" key="1">
    <source>
        <dbReference type="SAM" id="MobiDB-lite"/>
    </source>
</evidence>
<gene>
    <name evidence="2" type="ORF">TELCIR_03100</name>
</gene>
<evidence type="ECO:0000313" key="2">
    <source>
        <dbReference type="EMBL" id="PIO74887.1"/>
    </source>
</evidence>
<evidence type="ECO:0000313" key="3">
    <source>
        <dbReference type="Proteomes" id="UP000230423"/>
    </source>
</evidence>
<feature type="region of interest" description="Disordered" evidence="1">
    <location>
        <begin position="28"/>
        <end position="50"/>
    </location>
</feature>